<proteinExistence type="predicted"/>
<sequence>MSRPIRGCTVPRPMQAWPDQRSAADGTRGHCMDEWRWLTEADLGRASNEDELFKQLTLRANILLILQFLKRELGHTVIGNLIGSVPSRFNTPTPGMDLMSQDLYSQTQSRLEHNGDSRRRGGRKGRKVEEEGQAVHQNDCGATRADAGAAGEAEGVQGVRERVQQTHVGSRRRARHLSARYKLLNTATPDPVDSPKHVVDGNVDHDDHLGLHPAHHTRAVLLFPRQADRPLHGGYTPTTADNAAFVFFIQFAALALENLFLAVRAAIALSTASAQIDTEFGAIKLKVGFILIFDDIIGLKMQQSIYLRSEAYPSISTHPY</sequence>
<gene>
    <name evidence="2" type="ORF">BLNAU_3491</name>
</gene>
<accession>A0ABQ9YCE3</accession>
<comment type="caution">
    <text evidence="2">The sequence shown here is derived from an EMBL/GenBank/DDBJ whole genome shotgun (WGS) entry which is preliminary data.</text>
</comment>
<evidence type="ECO:0000313" key="3">
    <source>
        <dbReference type="Proteomes" id="UP001281761"/>
    </source>
</evidence>
<evidence type="ECO:0000313" key="2">
    <source>
        <dbReference type="EMBL" id="KAK2961370.1"/>
    </source>
</evidence>
<reference evidence="2 3" key="1">
    <citation type="journal article" date="2022" name="bioRxiv">
        <title>Genomics of Preaxostyla Flagellates Illuminates Evolutionary Transitions and the Path Towards Mitochondrial Loss.</title>
        <authorList>
            <person name="Novak L.V.F."/>
            <person name="Treitli S.C."/>
            <person name="Pyrih J."/>
            <person name="Halakuc P."/>
            <person name="Pipaliya S.V."/>
            <person name="Vacek V."/>
            <person name="Brzon O."/>
            <person name="Soukal P."/>
            <person name="Eme L."/>
            <person name="Dacks J.B."/>
            <person name="Karnkowska A."/>
            <person name="Elias M."/>
            <person name="Hampl V."/>
        </authorList>
    </citation>
    <scope>NUCLEOTIDE SEQUENCE [LARGE SCALE GENOMIC DNA]</scope>
    <source>
        <strain evidence="2">NAU3</strain>
        <tissue evidence="2">Gut</tissue>
    </source>
</reference>
<dbReference type="EMBL" id="JARBJD010000016">
    <property type="protein sequence ID" value="KAK2961370.1"/>
    <property type="molecule type" value="Genomic_DNA"/>
</dbReference>
<evidence type="ECO:0000256" key="1">
    <source>
        <dbReference type="SAM" id="MobiDB-lite"/>
    </source>
</evidence>
<feature type="region of interest" description="Disordered" evidence="1">
    <location>
        <begin position="1"/>
        <end position="26"/>
    </location>
</feature>
<keyword evidence="3" id="KW-1185">Reference proteome</keyword>
<feature type="region of interest" description="Disordered" evidence="1">
    <location>
        <begin position="106"/>
        <end position="174"/>
    </location>
</feature>
<name>A0ABQ9YCE3_9EUKA</name>
<feature type="compositionally biased region" description="Low complexity" evidence="1">
    <location>
        <begin position="141"/>
        <end position="158"/>
    </location>
</feature>
<dbReference type="Proteomes" id="UP001281761">
    <property type="component" value="Unassembled WGS sequence"/>
</dbReference>
<organism evidence="2 3">
    <name type="scientific">Blattamonas nauphoetae</name>
    <dbReference type="NCBI Taxonomy" id="2049346"/>
    <lineage>
        <taxon>Eukaryota</taxon>
        <taxon>Metamonada</taxon>
        <taxon>Preaxostyla</taxon>
        <taxon>Oxymonadida</taxon>
        <taxon>Blattamonas</taxon>
    </lineage>
</organism>
<protein>
    <submittedName>
        <fullName evidence="2">Uncharacterized protein</fullName>
    </submittedName>
</protein>
<feature type="compositionally biased region" description="Basic and acidic residues" evidence="1">
    <location>
        <begin position="110"/>
        <end position="119"/>
    </location>
</feature>